<sequence>MTTDGHGSPRAGGDFYALAPRAGHGPVYLRLADGRRIRMPVHCWYGQPALADESVLARCVGPVLDVGSGPGRLCGALLGRGVFALGVDVAPHAVAHTLARGGIALCRSVFDRLPAEGGWQTVLLIDGNIGIGGDPRALLGRCLQLTAPTALLLVEVDPDDVEERCTARFEDLHGHESPPFPWARLGAPALHRVAEDLALSVTDQWTYGLRRFLALGRRNSASGPR</sequence>
<gene>
    <name evidence="1" type="ORF">GCM10009864_34640</name>
</gene>
<name>A0ABP6EBZ5_9ACTN</name>
<dbReference type="GO" id="GO:0008168">
    <property type="term" value="F:methyltransferase activity"/>
    <property type="evidence" value="ECO:0007669"/>
    <property type="project" value="UniProtKB-KW"/>
</dbReference>
<dbReference type="SUPFAM" id="SSF53335">
    <property type="entry name" value="S-adenosyl-L-methionine-dependent methyltransferases"/>
    <property type="match status" value="1"/>
</dbReference>
<keyword evidence="2" id="KW-1185">Reference proteome</keyword>
<keyword evidence="1" id="KW-0808">Transferase</keyword>
<keyword evidence="1" id="KW-0489">Methyltransferase</keyword>
<comment type="caution">
    <text evidence="1">The sequence shown here is derived from an EMBL/GenBank/DDBJ whole genome shotgun (WGS) entry which is preliminary data.</text>
</comment>
<protein>
    <submittedName>
        <fullName evidence="1">Class I SAM-dependent methyltransferase</fullName>
    </submittedName>
</protein>
<reference evidence="2" key="1">
    <citation type="journal article" date="2019" name="Int. J. Syst. Evol. Microbiol.">
        <title>The Global Catalogue of Microorganisms (GCM) 10K type strain sequencing project: providing services to taxonomists for standard genome sequencing and annotation.</title>
        <authorList>
            <consortium name="The Broad Institute Genomics Platform"/>
            <consortium name="The Broad Institute Genome Sequencing Center for Infectious Disease"/>
            <person name="Wu L."/>
            <person name="Ma J."/>
        </authorList>
    </citation>
    <scope>NUCLEOTIDE SEQUENCE [LARGE SCALE GENOMIC DNA]</scope>
    <source>
        <strain evidence="2">JCM 16374</strain>
    </source>
</reference>
<evidence type="ECO:0000313" key="1">
    <source>
        <dbReference type="EMBL" id="GAA2663533.1"/>
    </source>
</evidence>
<organism evidence="1 2">
    <name type="scientific">Streptomyces lunalinharesii</name>
    <dbReference type="NCBI Taxonomy" id="333384"/>
    <lineage>
        <taxon>Bacteria</taxon>
        <taxon>Bacillati</taxon>
        <taxon>Actinomycetota</taxon>
        <taxon>Actinomycetes</taxon>
        <taxon>Kitasatosporales</taxon>
        <taxon>Streptomycetaceae</taxon>
        <taxon>Streptomyces</taxon>
    </lineage>
</organism>
<dbReference type="GO" id="GO:0032259">
    <property type="term" value="P:methylation"/>
    <property type="evidence" value="ECO:0007669"/>
    <property type="project" value="UniProtKB-KW"/>
</dbReference>
<evidence type="ECO:0000313" key="2">
    <source>
        <dbReference type="Proteomes" id="UP001500994"/>
    </source>
</evidence>
<dbReference type="Proteomes" id="UP001500994">
    <property type="component" value="Unassembled WGS sequence"/>
</dbReference>
<dbReference type="InterPro" id="IPR029063">
    <property type="entry name" value="SAM-dependent_MTases_sf"/>
</dbReference>
<accession>A0ABP6EBZ5</accession>
<dbReference type="EMBL" id="BAAARK010000009">
    <property type="protein sequence ID" value="GAA2663533.1"/>
    <property type="molecule type" value="Genomic_DNA"/>
</dbReference>
<dbReference type="RefSeq" id="WP_344576544.1">
    <property type="nucleotide sequence ID" value="NZ_BAAARK010000009.1"/>
</dbReference>
<proteinExistence type="predicted"/>
<dbReference type="Gene3D" id="3.40.50.150">
    <property type="entry name" value="Vaccinia Virus protein VP39"/>
    <property type="match status" value="1"/>
</dbReference>